<dbReference type="FunFam" id="3.30.70.260:FF:000018">
    <property type="entry name" value="Ribose-5-phosphate isomerase A"/>
    <property type="match status" value="1"/>
</dbReference>
<comment type="catalytic activity">
    <reaction evidence="3">
        <text>aldehydo-D-ribose 5-phosphate = D-ribulose 5-phosphate</text>
        <dbReference type="Rhea" id="RHEA:14657"/>
        <dbReference type="ChEBI" id="CHEBI:58121"/>
        <dbReference type="ChEBI" id="CHEBI:58273"/>
        <dbReference type="EC" id="5.3.1.6"/>
    </reaction>
</comment>
<reference evidence="4 5" key="2">
    <citation type="journal article" date="2024" name="Int. J. Syst. Evol. Microbiol.">
        <title>Promethearchaeum syntrophicum gen. nov., sp. nov., an anaerobic, obligately syntrophic archaeon, the first isolate of the lineage 'Asgard' archaea, and proposal of the new archaeal phylum Promethearchaeota phyl. nov. and kingdom Promethearchaeati regn. nov.</title>
        <authorList>
            <person name="Imachi H."/>
            <person name="Nobu M.K."/>
            <person name="Kato S."/>
            <person name="Takaki Y."/>
            <person name="Miyazaki M."/>
            <person name="Miyata M."/>
            <person name="Ogawara M."/>
            <person name="Saito Y."/>
            <person name="Sakai S."/>
            <person name="Tahara Y.O."/>
            <person name="Takano Y."/>
            <person name="Tasumi E."/>
            <person name="Uematsu K."/>
            <person name="Yoshimura T."/>
            <person name="Itoh T."/>
            <person name="Ohkuma M."/>
            <person name="Takai K."/>
        </authorList>
    </citation>
    <scope>NUCLEOTIDE SEQUENCE [LARGE SCALE GENOMIC DNA]</scope>
    <source>
        <strain evidence="4 5">MK-D1</strain>
    </source>
</reference>
<feature type="binding site" evidence="3">
    <location>
        <begin position="31"/>
        <end position="34"/>
    </location>
    <ligand>
        <name>substrate</name>
    </ligand>
</feature>
<dbReference type="AlphaFoldDB" id="A0A5B9D8B3"/>
<accession>A0A5B9D8B3</accession>
<dbReference type="EMBL" id="CP042905">
    <property type="protein sequence ID" value="QEE15488.1"/>
    <property type="molecule type" value="Genomic_DNA"/>
</dbReference>
<dbReference type="Pfam" id="PF06026">
    <property type="entry name" value="Rib_5-P_isom_A"/>
    <property type="match status" value="1"/>
</dbReference>
<feature type="binding site" evidence="3">
    <location>
        <begin position="100"/>
        <end position="103"/>
    </location>
    <ligand>
        <name>substrate</name>
    </ligand>
</feature>
<dbReference type="GO" id="GO:0004751">
    <property type="term" value="F:ribose-5-phosphate isomerase activity"/>
    <property type="evidence" value="ECO:0007669"/>
    <property type="project" value="UniProtKB-UniRule"/>
</dbReference>
<dbReference type="Gene3D" id="3.40.50.1360">
    <property type="match status" value="1"/>
</dbReference>
<dbReference type="PANTHER" id="PTHR11934:SF0">
    <property type="entry name" value="RIBOSE-5-PHOSPHATE ISOMERASE"/>
    <property type="match status" value="1"/>
</dbReference>
<dbReference type="FunFam" id="3.40.50.1360:FF:000014">
    <property type="entry name" value="Ribose 5-phosphate isomerase"/>
    <property type="match status" value="1"/>
</dbReference>
<dbReference type="SUPFAM" id="SSF100950">
    <property type="entry name" value="NagB/RpiA/CoA transferase-like"/>
    <property type="match status" value="1"/>
</dbReference>
<evidence type="ECO:0000256" key="1">
    <source>
        <dbReference type="ARBA" id="ARBA00008088"/>
    </source>
</evidence>
<dbReference type="GeneID" id="41329306"/>
<evidence type="ECO:0000313" key="5">
    <source>
        <dbReference type="Proteomes" id="UP000321408"/>
    </source>
</evidence>
<gene>
    <name evidence="3 4" type="primary">rpiA</name>
    <name evidence="4" type="ORF">DSAG12_01314</name>
</gene>
<reference evidence="4 5" key="1">
    <citation type="journal article" date="2020" name="Nature">
        <title>Isolation of an archaeon at the prokaryote-eukaryote interface.</title>
        <authorList>
            <person name="Imachi H."/>
            <person name="Nobu M.K."/>
            <person name="Nakahara N."/>
            <person name="Morono Y."/>
            <person name="Ogawara M."/>
            <person name="Takaki Y."/>
            <person name="Takano Y."/>
            <person name="Uematsu K."/>
            <person name="Ikuta T."/>
            <person name="Ito M."/>
            <person name="Matsui Y."/>
            <person name="Miyazaki M."/>
            <person name="Murata K."/>
            <person name="Saito Y."/>
            <person name="Sakai S."/>
            <person name="Song C."/>
            <person name="Tasumi E."/>
            <person name="Yamanaka Y."/>
            <person name="Yamaguchi T."/>
            <person name="Kamagata Y."/>
            <person name="Tamaki H."/>
            <person name="Takai K."/>
        </authorList>
    </citation>
    <scope>NUCLEOTIDE SEQUENCE [LARGE SCALE GENOMIC DNA]</scope>
    <source>
        <strain evidence="4 5">MK-D1</strain>
    </source>
</reference>
<dbReference type="UniPathway" id="UPA00115">
    <property type="reaction ID" value="UER00412"/>
</dbReference>
<keyword evidence="5" id="KW-1185">Reference proteome</keyword>
<comment type="function">
    <text evidence="3">Catalyzes the reversible conversion of ribose-5-phosphate to ribulose 5-phosphate.</text>
</comment>
<keyword evidence="2 3" id="KW-0413">Isomerase</keyword>
<dbReference type="SUPFAM" id="SSF75445">
    <property type="entry name" value="D-ribose-5-phosphate isomerase (RpiA), lid domain"/>
    <property type="match status" value="1"/>
</dbReference>
<dbReference type="GO" id="GO:0009052">
    <property type="term" value="P:pentose-phosphate shunt, non-oxidative branch"/>
    <property type="evidence" value="ECO:0007669"/>
    <property type="project" value="UniProtKB-UniRule"/>
</dbReference>
<dbReference type="EC" id="5.3.1.6" evidence="3"/>
<comment type="pathway">
    <text evidence="3">Carbohydrate degradation; pentose phosphate pathway; D-ribose 5-phosphate from D-ribulose 5-phosphate (non-oxidative stage): step 1/1.</text>
</comment>
<dbReference type="CDD" id="cd01398">
    <property type="entry name" value="RPI_A"/>
    <property type="match status" value="1"/>
</dbReference>
<dbReference type="InterPro" id="IPR020672">
    <property type="entry name" value="Ribose5P_isomerase_typA_subgr"/>
</dbReference>
<feature type="active site" description="Proton acceptor" evidence="3">
    <location>
        <position position="109"/>
    </location>
</feature>
<protein>
    <recommendedName>
        <fullName evidence="3">Ribose-5-phosphate isomerase A</fullName>
        <ecNumber evidence="3">5.3.1.6</ecNumber>
    </recommendedName>
    <alternativeName>
        <fullName evidence="3">Phosphoriboisomerase A</fullName>
        <shortName evidence="3">PRI</shortName>
    </alternativeName>
</protein>
<feature type="binding site" evidence="3">
    <location>
        <begin position="87"/>
        <end position="90"/>
    </location>
    <ligand>
        <name>substrate</name>
    </ligand>
</feature>
<dbReference type="NCBIfam" id="TIGR00021">
    <property type="entry name" value="rpiA"/>
    <property type="match status" value="1"/>
</dbReference>
<evidence type="ECO:0000313" key="4">
    <source>
        <dbReference type="EMBL" id="QEE15488.1"/>
    </source>
</evidence>
<dbReference type="Gene3D" id="3.30.70.260">
    <property type="match status" value="1"/>
</dbReference>
<proteinExistence type="inferred from homology"/>
<dbReference type="GO" id="GO:0005737">
    <property type="term" value="C:cytoplasm"/>
    <property type="evidence" value="ECO:0007669"/>
    <property type="project" value="TreeGrafter"/>
</dbReference>
<comment type="similarity">
    <text evidence="1 3">Belongs to the ribose 5-phosphate isomerase family.</text>
</comment>
<comment type="subunit">
    <text evidence="3">Homodimer.</text>
</comment>
<name>A0A5B9D8B3_9ARCH</name>
<evidence type="ECO:0000256" key="2">
    <source>
        <dbReference type="ARBA" id="ARBA00023235"/>
    </source>
</evidence>
<dbReference type="HAMAP" id="MF_00170">
    <property type="entry name" value="Rib_5P_isom_A"/>
    <property type="match status" value="1"/>
</dbReference>
<dbReference type="RefSeq" id="WP_244626310.1">
    <property type="nucleotide sequence ID" value="NZ_CP042905.2"/>
</dbReference>
<feature type="binding site" evidence="3">
    <location>
        <position position="127"/>
    </location>
    <ligand>
        <name>substrate</name>
    </ligand>
</feature>
<dbReference type="KEGG" id="psyt:DSAG12_01314"/>
<dbReference type="PANTHER" id="PTHR11934">
    <property type="entry name" value="RIBOSE-5-PHOSPHATE ISOMERASE"/>
    <property type="match status" value="1"/>
</dbReference>
<dbReference type="InterPro" id="IPR004788">
    <property type="entry name" value="Ribose5P_isomerase_type_A"/>
</dbReference>
<dbReference type="GO" id="GO:0006014">
    <property type="term" value="P:D-ribose metabolic process"/>
    <property type="evidence" value="ECO:0007669"/>
    <property type="project" value="TreeGrafter"/>
</dbReference>
<evidence type="ECO:0000256" key="3">
    <source>
        <dbReference type="HAMAP-Rule" id="MF_00170"/>
    </source>
</evidence>
<dbReference type="InterPro" id="IPR037171">
    <property type="entry name" value="NagB/RpiA_transferase-like"/>
</dbReference>
<dbReference type="Proteomes" id="UP000321408">
    <property type="component" value="Chromosome"/>
</dbReference>
<organism evidence="4 5">
    <name type="scientific">Promethearchaeum syntrophicum</name>
    <dbReference type="NCBI Taxonomy" id="2594042"/>
    <lineage>
        <taxon>Archaea</taxon>
        <taxon>Promethearchaeati</taxon>
        <taxon>Promethearchaeota</taxon>
        <taxon>Promethearchaeia</taxon>
        <taxon>Promethearchaeales</taxon>
        <taxon>Promethearchaeaceae</taxon>
        <taxon>Promethearchaeum</taxon>
    </lineage>
</organism>
<sequence>MDNLIEIAKKKAGIAAVDEFVKDGMVLGIGSGSTVVYAVNRLIERTKQEGLKVVCIPTSFQSTQLIVNGGLTLGDLSQFPKIDVDIDGADEVDENLNLIKGGGGCLLQEKIVAFNSEKLVIVADYRKNSKILGEKWKKGIPIEVIPLAYVPLMNQMEKLGGSPFLRLAEKKAGPLITDNGNFILDVDFGEISDPKKLNQKIKMLSGVVETGLFIGMANKVYFGQQDGTLDQKIKKTI</sequence>
<dbReference type="NCBIfam" id="NF001924">
    <property type="entry name" value="PRK00702.1"/>
    <property type="match status" value="1"/>
</dbReference>